<evidence type="ECO:0000313" key="1">
    <source>
        <dbReference type="EMBL" id="JAE28322.1"/>
    </source>
</evidence>
<reference evidence="1" key="1">
    <citation type="submission" date="2014-09" db="EMBL/GenBank/DDBJ databases">
        <authorList>
            <person name="Magalhaes I.L.F."/>
            <person name="Oliveira U."/>
            <person name="Santos F.R."/>
            <person name="Vidigal T.H.D.A."/>
            <person name="Brescovit A.D."/>
            <person name="Santos A.J."/>
        </authorList>
    </citation>
    <scope>NUCLEOTIDE SEQUENCE</scope>
    <source>
        <tissue evidence="1">Shoot tissue taken approximately 20 cm above the soil surface</tissue>
    </source>
</reference>
<sequence>MRNSTTIRTNIPMCKFHTEKNGVKLKESPIQHNLLRWLRDPCVDGYVSSFLD</sequence>
<reference evidence="1" key="2">
    <citation type="journal article" date="2015" name="Data Brief">
        <title>Shoot transcriptome of the giant reed, Arundo donax.</title>
        <authorList>
            <person name="Barrero R.A."/>
            <person name="Guerrero F.D."/>
            <person name="Moolhuijzen P."/>
            <person name="Goolsby J.A."/>
            <person name="Tidwell J."/>
            <person name="Bellgard S.E."/>
            <person name="Bellgard M.I."/>
        </authorList>
    </citation>
    <scope>NUCLEOTIDE SEQUENCE</scope>
    <source>
        <tissue evidence="1">Shoot tissue taken approximately 20 cm above the soil surface</tissue>
    </source>
</reference>
<proteinExistence type="predicted"/>
<accession>A0A0A9GUV2</accession>
<protein>
    <submittedName>
        <fullName evidence="1">Uncharacterized protein</fullName>
    </submittedName>
</protein>
<name>A0A0A9GUV2_ARUDO</name>
<dbReference type="AlphaFoldDB" id="A0A0A9GUV2"/>
<organism evidence="1">
    <name type="scientific">Arundo donax</name>
    <name type="common">Giant reed</name>
    <name type="synonym">Donax arundinaceus</name>
    <dbReference type="NCBI Taxonomy" id="35708"/>
    <lineage>
        <taxon>Eukaryota</taxon>
        <taxon>Viridiplantae</taxon>
        <taxon>Streptophyta</taxon>
        <taxon>Embryophyta</taxon>
        <taxon>Tracheophyta</taxon>
        <taxon>Spermatophyta</taxon>
        <taxon>Magnoliopsida</taxon>
        <taxon>Liliopsida</taxon>
        <taxon>Poales</taxon>
        <taxon>Poaceae</taxon>
        <taxon>PACMAD clade</taxon>
        <taxon>Arundinoideae</taxon>
        <taxon>Arundineae</taxon>
        <taxon>Arundo</taxon>
    </lineage>
</organism>
<dbReference type="EMBL" id="GBRH01169574">
    <property type="protein sequence ID" value="JAE28322.1"/>
    <property type="molecule type" value="Transcribed_RNA"/>
</dbReference>